<dbReference type="AlphaFoldDB" id="A0A5C2RLZ0"/>
<organism evidence="2 3">
    <name type="scientific">Lentinus tigrinus ALCF2SS1-6</name>
    <dbReference type="NCBI Taxonomy" id="1328759"/>
    <lineage>
        <taxon>Eukaryota</taxon>
        <taxon>Fungi</taxon>
        <taxon>Dikarya</taxon>
        <taxon>Basidiomycota</taxon>
        <taxon>Agaricomycotina</taxon>
        <taxon>Agaricomycetes</taxon>
        <taxon>Polyporales</taxon>
        <taxon>Polyporaceae</taxon>
        <taxon>Lentinus</taxon>
    </lineage>
</organism>
<protein>
    <submittedName>
        <fullName evidence="2">Uncharacterized protein</fullName>
    </submittedName>
</protein>
<dbReference type="EMBL" id="ML122430">
    <property type="protein sequence ID" value="RPD52110.1"/>
    <property type="molecule type" value="Genomic_DNA"/>
</dbReference>
<name>A0A5C2RLZ0_9APHY</name>
<evidence type="ECO:0000313" key="3">
    <source>
        <dbReference type="Proteomes" id="UP000313359"/>
    </source>
</evidence>
<sequence length="247" mass="27479">MLQTSILHSLQAAAFSHSQSYRCTSIAAAQYEPDTVADPSPAAPAALQNMPRGPSRPKNWVLMQSTARLFRPAGLKSMRKSDTEFPRSWVGARRDENWGVGVSGLQPSLPSQRTDIALQPSLQDLLAPSKRSSQLCRTYIIHTGRSPGPRGLETVEDCVCVERRSQTIRNATHLCARVNLPYPGPSLQDIACVRNLRREVTFVRSRGSCTCILRFVLYGIVQARRAPEPEFFSTKAEMRAPSPKDWM</sequence>
<evidence type="ECO:0000256" key="1">
    <source>
        <dbReference type="SAM" id="MobiDB-lite"/>
    </source>
</evidence>
<feature type="region of interest" description="Disordered" evidence="1">
    <location>
        <begin position="39"/>
        <end position="58"/>
    </location>
</feature>
<reference evidence="2" key="1">
    <citation type="journal article" date="2018" name="Genome Biol. Evol.">
        <title>Genomics and development of Lentinus tigrinus, a white-rot wood-decaying mushroom with dimorphic fruiting bodies.</title>
        <authorList>
            <person name="Wu B."/>
            <person name="Xu Z."/>
            <person name="Knudson A."/>
            <person name="Carlson A."/>
            <person name="Chen N."/>
            <person name="Kovaka S."/>
            <person name="LaButti K."/>
            <person name="Lipzen A."/>
            <person name="Pennachio C."/>
            <person name="Riley R."/>
            <person name="Schakwitz W."/>
            <person name="Umezawa K."/>
            <person name="Ohm R.A."/>
            <person name="Grigoriev I.V."/>
            <person name="Nagy L.G."/>
            <person name="Gibbons J."/>
            <person name="Hibbett D."/>
        </authorList>
    </citation>
    <scope>NUCLEOTIDE SEQUENCE [LARGE SCALE GENOMIC DNA]</scope>
    <source>
        <strain evidence="2">ALCF2SS1-6</strain>
    </source>
</reference>
<gene>
    <name evidence="2" type="ORF">L227DRAFT_605104</name>
</gene>
<keyword evidence="3" id="KW-1185">Reference proteome</keyword>
<dbReference type="Proteomes" id="UP000313359">
    <property type="component" value="Unassembled WGS sequence"/>
</dbReference>
<accession>A0A5C2RLZ0</accession>
<proteinExistence type="predicted"/>
<evidence type="ECO:0000313" key="2">
    <source>
        <dbReference type="EMBL" id="RPD52110.1"/>
    </source>
</evidence>